<dbReference type="InterPro" id="IPR004320">
    <property type="entry name" value="BPS1_pln"/>
</dbReference>
<reference evidence="2" key="1">
    <citation type="submission" date="2023-03" db="EMBL/GenBank/DDBJ databases">
        <authorList>
            <person name="Julca I."/>
        </authorList>
    </citation>
    <scope>NUCLEOTIDE SEQUENCE</scope>
</reference>
<evidence type="ECO:0000313" key="3">
    <source>
        <dbReference type="Proteomes" id="UP001161247"/>
    </source>
</evidence>
<proteinExistence type="predicted"/>
<dbReference type="GO" id="GO:0048367">
    <property type="term" value="P:shoot system development"/>
    <property type="evidence" value="ECO:0007669"/>
    <property type="project" value="InterPro"/>
</dbReference>
<evidence type="ECO:0000256" key="1">
    <source>
        <dbReference type="SAM" id="SignalP"/>
    </source>
</evidence>
<dbReference type="EMBL" id="OX459123">
    <property type="protein sequence ID" value="CAI9111025.1"/>
    <property type="molecule type" value="Genomic_DNA"/>
</dbReference>
<feature type="chain" id="PRO_5043976325" evidence="1">
    <location>
        <begin position="28"/>
        <end position="120"/>
    </location>
</feature>
<feature type="signal peptide" evidence="1">
    <location>
        <begin position="1"/>
        <end position="27"/>
    </location>
</feature>
<name>A0AAV1DVT2_OLDCO</name>
<gene>
    <name evidence="2" type="ORF">OLC1_LOCUS18541</name>
</gene>
<accession>A0AAV1DVT2</accession>
<dbReference type="Pfam" id="PF03087">
    <property type="entry name" value="BPS1"/>
    <property type="match status" value="1"/>
</dbReference>
<protein>
    <submittedName>
        <fullName evidence="2">OLC1v1011158C1</fullName>
    </submittedName>
</protein>
<dbReference type="PANTHER" id="PTHR33070:SF120">
    <property type="entry name" value="EXPRESSED PROTEIN"/>
    <property type="match status" value="1"/>
</dbReference>
<dbReference type="AlphaFoldDB" id="A0AAV1DVT2"/>
<evidence type="ECO:0000313" key="2">
    <source>
        <dbReference type="EMBL" id="CAI9111025.1"/>
    </source>
</evidence>
<keyword evidence="3" id="KW-1185">Reference proteome</keyword>
<dbReference type="PANTHER" id="PTHR33070">
    <property type="entry name" value="OS06G0725500 PROTEIN"/>
    <property type="match status" value="1"/>
</dbReference>
<keyword evidence="1" id="KW-0732">Signal</keyword>
<dbReference type="GO" id="GO:0048364">
    <property type="term" value="P:root development"/>
    <property type="evidence" value="ECO:0007669"/>
    <property type="project" value="InterPro"/>
</dbReference>
<dbReference type="Proteomes" id="UP001161247">
    <property type="component" value="Chromosome 6"/>
</dbReference>
<organism evidence="2 3">
    <name type="scientific">Oldenlandia corymbosa var. corymbosa</name>
    <dbReference type="NCBI Taxonomy" id="529605"/>
    <lineage>
        <taxon>Eukaryota</taxon>
        <taxon>Viridiplantae</taxon>
        <taxon>Streptophyta</taxon>
        <taxon>Embryophyta</taxon>
        <taxon>Tracheophyta</taxon>
        <taxon>Spermatophyta</taxon>
        <taxon>Magnoliopsida</taxon>
        <taxon>eudicotyledons</taxon>
        <taxon>Gunneridae</taxon>
        <taxon>Pentapetalae</taxon>
        <taxon>asterids</taxon>
        <taxon>lamiids</taxon>
        <taxon>Gentianales</taxon>
        <taxon>Rubiaceae</taxon>
        <taxon>Rubioideae</taxon>
        <taxon>Spermacoceae</taxon>
        <taxon>Hedyotis-Oldenlandia complex</taxon>
        <taxon>Oldenlandia</taxon>
    </lineage>
</organism>
<sequence>MLREVSAITISILRSLLVFLSSSPASSSKSGWSLISKLMITKGSSHDKGLGLNNVECVDLALTSLHGRIKQNGGNKAEIQMVKRQLQMLDSKIEGLDAGLECLFRQLVRHRVTLLNMLTH</sequence>